<protein>
    <recommendedName>
        <fullName evidence="4">Carboxylesterase type B domain-containing protein</fullName>
    </recommendedName>
</protein>
<dbReference type="EMBL" id="KZ825504">
    <property type="protein sequence ID" value="PYI31364.1"/>
    <property type="molecule type" value="Genomic_DNA"/>
</dbReference>
<organism evidence="2 3">
    <name type="scientific">Aspergillus indologenus CBS 114.80</name>
    <dbReference type="NCBI Taxonomy" id="1450541"/>
    <lineage>
        <taxon>Eukaryota</taxon>
        <taxon>Fungi</taxon>
        <taxon>Dikarya</taxon>
        <taxon>Ascomycota</taxon>
        <taxon>Pezizomycotina</taxon>
        <taxon>Eurotiomycetes</taxon>
        <taxon>Eurotiomycetidae</taxon>
        <taxon>Eurotiales</taxon>
        <taxon>Aspergillaceae</taxon>
        <taxon>Aspergillus</taxon>
        <taxon>Aspergillus subgen. Circumdati</taxon>
    </lineage>
</organism>
<feature type="signal peptide" evidence="1">
    <location>
        <begin position="1"/>
        <end position="21"/>
    </location>
</feature>
<dbReference type="AlphaFoldDB" id="A0A2V5IAV3"/>
<evidence type="ECO:0000313" key="3">
    <source>
        <dbReference type="Proteomes" id="UP000248817"/>
    </source>
</evidence>
<gene>
    <name evidence="2" type="ORF">BP00DRAFT_446647</name>
</gene>
<reference evidence="2 3" key="1">
    <citation type="submission" date="2018-02" db="EMBL/GenBank/DDBJ databases">
        <title>The genomes of Aspergillus section Nigri reveals drivers in fungal speciation.</title>
        <authorList>
            <consortium name="DOE Joint Genome Institute"/>
            <person name="Vesth T.C."/>
            <person name="Nybo J."/>
            <person name="Theobald S."/>
            <person name="Brandl J."/>
            <person name="Frisvad J.C."/>
            <person name="Nielsen K.F."/>
            <person name="Lyhne E.K."/>
            <person name="Kogle M.E."/>
            <person name="Kuo A."/>
            <person name="Riley R."/>
            <person name="Clum A."/>
            <person name="Nolan M."/>
            <person name="Lipzen A."/>
            <person name="Salamov A."/>
            <person name="Henrissat B."/>
            <person name="Wiebenga A."/>
            <person name="De vries R.P."/>
            <person name="Grigoriev I.V."/>
            <person name="Mortensen U.H."/>
            <person name="Andersen M.R."/>
            <person name="Baker S.E."/>
        </authorList>
    </citation>
    <scope>NUCLEOTIDE SEQUENCE [LARGE SCALE GENOMIC DNA]</scope>
    <source>
        <strain evidence="2 3">CBS 114.80</strain>
    </source>
</reference>
<accession>A0A2V5IAV3</accession>
<evidence type="ECO:0008006" key="4">
    <source>
        <dbReference type="Google" id="ProtNLM"/>
    </source>
</evidence>
<name>A0A2V5IAV3_9EURO</name>
<proteinExistence type="predicted"/>
<keyword evidence="1" id="KW-0732">Signal</keyword>
<feature type="chain" id="PRO_5015855374" description="Carboxylesterase type B domain-containing protein" evidence="1">
    <location>
        <begin position="22"/>
        <end position="142"/>
    </location>
</feature>
<dbReference type="Proteomes" id="UP000248817">
    <property type="component" value="Unassembled WGS sequence"/>
</dbReference>
<keyword evidence="3" id="KW-1185">Reference proteome</keyword>
<evidence type="ECO:0000256" key="1">
    <source>
        <dbReference type="SAM" id="SignalP"/>
    </source>
</evidence>
<sequence>MRSVIWGGPLLGSSLATAARSALLRVTLDYCTVEAAIGNDTLGKLPVLMYVYAGGFTGGSKIQSTPEGLFALSKDFILFLLLSPLGRDRQNHGWITNLACGYKRFNGCAPQLFMVTWGLSSMGFGNVLDDHAILSARIRTIC</sequence>
<evidence type="ECO:0000313" key="2">
    <source>
        <dbReference type="EMBL" id="PYI31364.1"/>
    </source>
</evidence>